<dbReference type="OrthoDB" id="2113314at2759"/>
<feature type="domain" description="Agd3 C-terminal" evidence="2">
    <location>
        <begin position="128"/>
        <end position="195"/>
    </location>
</feature>
<dbReference type="Proteomes" id="UP000503462">
    <property type="component" value="Chromosome 1"/>
</dbReference>
<evidence type="ECO:0000313" key="3">
    <source>
        <dbReference type="EMBL" id="QIW96520.1"/>
    </source>
</evidence>
<reference evidence="3 4" key="1">
    <citation type="journal article" date="2016" name="Sci. Rep.">
        <title>Peltaster fructicola genome reveals evolution from an invasive phytopathogen to an ectophytic parasite.</title>
        <authorList>
            <person name="Xu C."/>
            <person name="Chen H."/>
            <person name="Gleason M.L."/>
            <person name="Xu J.R."/>
            <person name="Liu H."/>
            <person name="Zhang R."/>
            <person name="Sun G."/>
        </authorList>
    </citation>
    <scope>NUCLEOTIDE SEQUENCE [LARGE SCALE GENOMIC DNA]</scope>
    <source>
        <strain evidence="3 4">LNHT1506</strain>
    </source>
</reference>
<dbReference type="GO" id="GO:0000324">
    <property type="term" value="C:fungal-type vacuole"/>
    <property type="evidence" value="ECO:0007669"/>
    <property type="project" value="TreeGrafter"/>
</dbReference>
<proteinExistence type="predicted"/>
<gene>
    <name evidence="3" type="ORF">AMS68_002038</name>
</gene>
<protein>
    <submittedName>
        <fullName evidence="3">Uncharacterized protein</fullName>
    </submittedName>
</protein>
<dbReference type="AlphaFoldDB" id="A0A6H0XPE4"/>
<evidence type="ECO:0000259" key="1">
    <source>
        <dbReference type="Pfam" id="PF25115"/>
    </source>
</evidence>
<dbReference type="InterPro" id="IPR056825">
    <property type="entry name" value="Agd3_C"/>
</dbReference>
<dbReference type="PANTHER" id="PTHR31002:SF34">
    <property type="entry name" value="CELL WALL PROTEIN CWP1-RELATED"/>
    <property type="match status" value="1"/>
</dbReference>
<feature type="domain" description="Agd3 deacetylase" evidence="1">
    <location>
        <begin position="1"/>
        <end position="126"/>
    </location>
</feature>
<accession>A0A6H0XPE4</accession>
<dbReference type="GO" id="GO:0009277">
    <property type="term" value="C:fungal-type cell wall"/>
    <property type="evidence" value="ECO:0007669"/>
    <property type="project" value="TreeGrafter"/>
</dbReference>
<dbReference type="InterPro" id="IPR050788">
    <property type="entry name" value="Yeast_SRP1/TIP1_CWP"/>
</dbReference>
<dbReference type="EMBL" id="CP051139">
    <property type="protein sequence ID" value="QIW96520.1"/>
    <property type="molecule type" value="Genomic_DNA"/>
</dbReference>
<name>A0A6H0XPE4_9PEZI</name>
<organism evidence="3 4">
    <name type="scientific">Peltaster fructicola</name>
    <dbReference type="NCBI Taxonomy" id="286661"/>
    <lineage>
        <taxon>Eukaryota</taxon>
        <taxon>Fungi</taxon>
        <taxon>Dikarya</taxon>
        <taxon>Ascomycota</taxon>
        <taxon>Pezizomycotina</taxon>
        <taxon>Dothideomycetes</taxon>
        <taxon>Dothideomycetes incertae sedis</taxon>
        <taxon>Peltaster</taxon>
    </lineage>
</organism>
<dbReference type="GO" id="GO:0005199">
    <property type="term" value="F:structural constituent of cell wall"/>
    <property type="evidence" value="ECO:0007669"/>
    <property type="project" value="TreeGrafter"/>
</dbReference>
<dbReference type="Pfam" id="PF25117">
    <property type="entry name" value="Agd3_C"/>
    <property type="match status" value="1"/>
</dbReference>
<evidence type="ECO:0000313" key="4">
    <source>
        <dbReference type="Proteomes" id="UP000503462"/>
    </source>
</evidence>
<keyword evidence="4" id="KW-1185">Reference proteome</keyword>
<dbReference type="GO" id="GO:0031505">
    <property type="term" value="P:fungal-type cell wall organization"/>
    <property type="evidence" value="ECO:0007669"/>
    <property type="project" value="TreeGrafter"/>
</dbReference>
<evidence type="ECO:0000259" key="2">
    <source>
        <dbReference type="Pfam" id="PF25117"/>
    </source>
</evidence>
<sequence>MPRWATTIYYNCDTANCTTQEWINTSGGKGSFWDLLQNARSVNTWHLFGLHHDPFMFHQANLRYTDSASYTIGSQSGKMSLLMIWSELILQEMYRLTTWPIITLKHDDVGQSFINRMTLDNCNPSMNYQVSNGKITGVTVATTNNVCGTTVPVTFPGTASTTQSGTVNEQIGSDPLTIWTPMTGSPVSFTLGSAVSLN</sequence>
<dbReference type="PANTHER" id="PTHR31002">
    <property type="entry name" value="SERIPAUPERIN"/>
    <property type="match status" value="1"/>
</dbReference>
<dbReference type="Pfam" id="PF25115">
    <property type="entry name" value="Agd3_CE"/>
    <property type="match status" value="1"/>
</dbReference>
<dbReference type="InterPro" id="IPR056826">
    <property type="entry name" value="Agd3_CE"/>
</dbReference>